<dbReference type="EC" id="3.1.26.8" evidence="11 12"/>
<evidence type="ECO:0000256" key="11">
    <source>
        <dbReference type="HAMAP-Rule" id="MF_01469"/>
    </source>
</evidence>
<evidence type="ECO:0000256" key="5">
    <source>
        <dbReference type="ARBA" id="ARBA00022723"/>
    </source>
</evidence>
<keyword evidence="1 11" id="KW-0963">Cytoplasm</keyword>
<dbReference type="InterPro" id="IPR004466">
    <property type="entry name" value="RNase_M5"/>
</dbReference>
<gene>
    <name evidence="11 13" type="primary">rnmV</name>
    <name evidence="13" type="ORF">FY536_04000</name>
</gene>
<dbReference type="GO" id="GO:0019843">
    <property type="term" value="F:rRNA binding"/>
    <property type="evidence" value="ECO:0007669"/>
    <property type="project" value="UniProtKB-KW"/>
</dbReference>
<dbReference type="GO" id="GO:0006364">
    <property type="term" value="P:rRNA processing"/>
    <property type="evidence" value="ECO:0007669"/>
    <property type="project" value="UniProtKB-UniRule"/>
</dbReference>
<dbReference type="Proteomes" id="UP000516446">
    <property type="component" value="Chromosome"/>
</dbReference>
<keyword evidence="6 11" id="KW-0699">rRNA-binding</keyword>
<evidence type="ECO:0000256" key="6">
    <source>
        <dbReference type="ARBA" id="ARBA00022730"/>
    </source>
</evidence>
<dbReference type="GO" id="GO:0046872">
    <property type="term" value="F:metal ion binding"/>
    <property type="evidence" value="ECO:0007669"/>
    <property type="project" value="UniProtKB-KW"/>
</dbReference>
<dbReference type="PANTHER" id="PTHR39156">
    <property type="entry name" value="RIBONUCLEASE M5"/>
    <property type="match status" value="1"/>
</dbReference>
<keyword evidence="7 11" id="KW-0255">Endonuclease</keyword>
<keyword evidence="8 11" id="KW-0378">Hydrolase</keyword>
<comment type="function">
    <text evidence="11">Required for correct processing of both the 5' and 3' ends of 5S rRNA precursor. Cleaves both sides of a double-stranded region yielding mature 5S rRNA in one step.</text>
</comment>
<keyword evidence="10 11" id="KW-0694">RNA-binding</keyword>
<evidence type="ECO:0000256" key="4">
    <source>
        <dbReference type="ARBA" id="ARBA00022722"/>
    </source>
</evidence>
<dbReference type="GO" id="GO:0043822">
    <property type="term" value="F:ribonuclease M5 activity"/>
    <property type="evidence" value="ECO:0007669"/>
    <property type="project" value="UniProtKB-UniRule"/>
</dbReference>
<dbReference type="InterPro" id="IPR006171">
    <property type="entry name" value="TOPRIM_dom"/>
</dbReference>
<reference evidence="13 14" key="1">
    <citation type="submission" date="2019-08" db="EMBL/GenBank/DDBJ databases">
        <authorList>
            <person name="Chang H.C."/>
            <person name="Mun S.Y."/>
        </authorList>
    </citation>
    <scope>NUCLEOTIDE SEQUENCE [LARGE SCALE GENOMIC DNA]</scope>
    <source>
        <strain evidence="13 14">SK</strain>
    </source>
</reference>
<organism evidence="13 14">
    <name type="scientific">Weissella koreensis</name>
    <dbReference type="NCBI Taxonomy" id="165096"/>
    <lineage>
        <taxon>Bacteria</taxon>
        <taxon>Bacillati</taxon>
        <taxon>Bacillota</taxon>
        <taxon>Bacilli</taxon>
        <taxon>Lactobacillales</taxon>
        <taxon>Lactobacillaceae</taxon>
        <taxon>Weissella</taxon>
    </lineage>
</organism>
<evidence type="ECO:0000256" key="10">
    <source>
        <dbReference type="ARBA" id="ARBA00022884"/>
    </source>
</evidence>
<dbReference type="AlphaFoldDB" id="A0A7H1MLZ7"/>
<dbReference type="NCBIfam" id="TIGR00334">
    <property type="entry name" value="5S_RNA_mat_M5"/>
    <property type="match status" value="1"/>
</dbReference>
<evidence type="ECO:0000313" key="13">
    <source>
        <dbReference type="EMBL" id="QNT64483.1"/>
    </source>
</evidence>
<dbReference type="InterPro" id="IPR025156">
    <property type="entry name" value="RNase_M5_C"/>
</dbReference>
<dbReference type="SMART" id="SM00493">
    <property type="entry name" value="TOPRIM"/>
    <property type="match status" value="1"/>
</dbReference>
<dbReference type="SUPFAM" id="SSF110455">
    <property type="entry name" value="Toprim domain"/>
    <property type="match status" value="1"/>
</dbReference>
<proteinExistence type="inferred from homology"/>
<dbReference type="Pfam" id="PF01751">
    <property type="entry name" value="Toprim"/>
    <property type="match status" value="1"/>
</dbReference>
<evidence type="ECO:0000256" key="12">
    <source>
        <dbReference type="NCBIfam" id="TIGR00334"/>
    </source>
</evidence>
<comment type="similarity">
    <text evidence="11">Belongs to the ribonuclease M5 family.</text>
</comment>
<evidence type="ECO:0000256" key="7">
    <source>
        <dbReference type="ARBA" id="ARBA00022759"/>
    </source>
</evidence>
<keyword evidence="3 11" id="KW-0698">rRNA processing</keyword>
<comment type="subcellular location">
    <subcellularLocation>
        <location evidence="11">Cytoplasm</location>
    </subcellularLocation>
</comment>
<protein>
    <recommendedName>
        <fullName evidence="11 12">Ribonuclease M5</fullName>
        <ecNumber evidence="11 12">3.1.26.8</ecNumber>
    </recommendedName>
    <alternativeName>
        <fullName evidence="11">RNase M5</fullName>
    </alternativeName>
    <alternativeName>
        <fullName evidence="11">Ribosomal RNA terminal maturase M5</fullName>
    </alternativeName>
</protein>
<evidence type="ECO:0000256" key="2">
    <source>
        <dbReference type="ARBA" id="ARBA00022517"/>
    </source>
</evidence>
<sequence length="182" mass="20258">MRINEIIVVEGKSDTAKIKRAVDADTIETNGSALDELTQKTIERAAKTRGVIVFTDPDFNGERIRKIVTQIAPNAKHAFLTKDQAGANIKHHSLGIEYATLNNIQTILAQVAGNDIVEISSNITKQDLLEWGLINGPQAGARRTYLSERLNLGYVNGKQFMKRIQMFGIQKEELLKILTELD</sequence>
<dbReference type="InterPro" id="IPR034141">
    <property type="entry name" value="TOPRIM_RNase_M5-like"/>
</dbReference>
<evidence type="ECO:0000313" key="14">
    <source>
        <dbReference type="Proteomes" id="UP000516446"/>
    </source>
</evidence>
<comment type="catalytic activity">
    <reaction evidence="11">
        <text>Endonucleolytic cleavage of RNA, removing 21 and 42 nucleotides, respectively, from the 5'- and 3'-termini of a 5S-rRNA precursor.</text>
        <dbReference type="EC" id="3.1.26.8"/>
    </reaction>
</comment>
<dbReference type="GO" id="GO:0005737">
    <property type="term" value="C:cytoplasm"/>
    <property type="evidence" value="ECO:0007669"/>
    <property type="project" value="UniProtKB-SubCell"/>
</dbReference>
<dbReference type="Gene3D" id="3.40.1360.10">
    <property type="match status" value="1"/>
</dbReference>
<dbReference type="PROSITE" id="PS50880">
    <property type="entry name" value="TOPRIM"/>
    <property type="match status" value="1"/>
</dbReference>
<keyword evidence="4 11" id="KW-0540">Nuclease</keyword>
<keyword evidence="9" id="KW-0460">Magnesium</keyword>
<accession>A0A7H1MLZ7</accession>
<dbReference type="OMA" id="RLQMFQI"/>
<keyword evidence="5" id="KW-0479">Metal-binding</keyword>
<dbReference type="Pfam" id="PF13331">
    <property type="entry name" value="DUF4093"/>
    <property type="match status" value="1"/>
</dbReference>
<name>A0A7H1MLZ7_9LACO</name>
<dbReference type="CDD" id="cd01027">
    <property type="entry name" value="TOPRIM_RNase_M5_like"/>
    <property type="match status" value="1"/>
</dbReference>
<evidence type="ECO:0000256" key="1">
    <source>
        <dbReference type="ARBA" id="ARBA00022490"/>
    </source>
</evidence>
<dbReference type="EMBL" id="CP043431">
    <property type="protein sequence ID" value="QNT64483.1"/>
    <property type="molecule type" value="Genomic_DNA"/>
</dbReference>
<dbReference type="HAMAP" id="MF_01469">
    <property type="entry name" value="RNase_M5"/>
    <property type="match status" value="1"/>
</dbReference>
<keyword evidence="14" id="KW-1185">Reference proteome</keyword>
<dbReference type="FunFam" id="3.40.1360.10:FF:000006">
    <property type="entry name" value="Ribonuclease M5"/>
    <property type="match status" value="1"/>
</dbReference>
<evidence type="ECO:0000256" key="9">
    <source>
        <dbReference type="ARBA" id="ARBA00022842"/>
    </source>
</evidence>
<evidence type="ECO:0000256" key="3">
    <source>
        <dbReference type="ARBA" id="ARBA00022552"/>
    </source>
</evidence>
<keyword evidence="2 11" id="KW-0690">Ribosome biogenesis</keyword>
<dbReference type="RefSeq" id="WP_006846219.1">
    <property type="nucleotide sequence ID" value="NZ_CP026847.1"/>
</dbReference>
<dbReference type="PANTHER" id="PTHR39156:SF1">
    <property type="entry name" value="RIBONUCLEASE M5"/>
    <property type="match status" value="1"/>
</dbReference>
<evidence type="ECO:0000256" key="8">
    <source>
        <dbReference type="ARBA" id="ARBA00022801"/>
    </source>
</evidence>